<dbReference type="InterPro" id="IPR000595">
    <property type="entry name" value="cNMP-bd_dom"/>
</dbReference>
<dbReference type="PANTHER" id="PTHR24567">
    <property type="entry name" value="CRP FAMILY TRANSCRIPTIONAL REGULATORY PROTEIN"/>
    <property type="match status" value="1"/>
</dbReference>
<evidence type="ECO:0000259" key="4">
    <source>
        <dbReference type="PROSITE" id="PS50042"/>
    </source>
</evidence>
<comment type="caution">
    <text evidence="5">The sequence shown here is derived from an EMBL/GenBank/DDBJ whole genome shotgun (WGS) entry which is preliminary data.</text>
</comment>
<dbReference type="Pfam" id="PF13545">
    <property type="entry name" value="HTH_Crp_2"/>
    <property type="match status" value="1"/>
</dbReference>
<dbReference type="SUPFAM" id="SSF51206">
    <property type="entry name" value="cAMP-binding domain-like"/>
    <property type="match status" value="1"/>
</dbReference>
<accession>K6ZCL8</accession>
<dbReference type="OrthoDB" id="9777588at2"/>
<dbReference type="EMBL" id="BAEO01000060">
    <property type="protein sequence ID" value="GAC21175.1"/>
    <property type="molecule type" value="Genomic_DNA"/>
</dbReference>
<dbReference type="RefSeq" id="WP_007623830.1">
    <property type="nucleotide sequence ID" value="NZ_BAEO01000060.1"/>
</dbReference>
<reference evidence="5 6" key="1">
    <citation type="journal article" date="2017" name="Antonie Van Leeuwenhoek">
        <title>Rhizobium rhizosphaerae sp. nov., a novel species isolated from rice rhizosphere.</title>
        <authorList>
            <person name="Zhao J.J."/>
            <person name="Zhang J."/>
            <person name="Zhang R.J."/>
            <person name="Zhang C.W."/>
            <person name="Yin H.Q."/>
            <person name="Zhang X.X."/>
        </authorList>
    </citation>
    <scope>NUCLEOTIDE SEQUENCE [LARGE SCALE GENOMIC DNA]</scope>
    <source>
        <strain evidence="5 6">BSs20135</strain>
    </source>
</reference>
<dbReference type="PROSITE" id="PS50042">
    <property type="entry name" value="CNMP_BINDING_3"/>
    <property type="match status" value="1"/>
</dbReference>
<name>K6ZCL8_9ALTE</name>
<dbReference type="PANTHER" id="PTHR24567:SF74">
    <property type="entry name" value="HTH-TYPE TRANSCRIPTIONAL REGULATOR ARCR"/>
    <property type="match status" value="1"/>
</dbReference>
<dbReference type="InterPro" id="IPR050397">
    <property type="entry name" value="Env_Response_Regulators"/>
</dbReference>
<dbReference type="Pfam" id="PF00027">
    <property type="entry name" value="cNMP_binding"/>
    <property type="match status" value="1"/>
</dbReference>
<dbReference type="AlphaFoldDB" id="K6ZCL8"/>
<dbReference type="GO" id="GO:0003677">
    <property type="term" value="F:DNA binding"/>
    <property type="evidence" value="ECO:0007669"/>
    <property type="project" value="UniProtKB-KW"/>
</dbReference>
<keyword evidence="3" id="KW-0804">Transcription</keyword>
<sequence>MEKTISHLPHKASPVLVKQANIFADLPAKLIGDFQQEFQLNEWHKGDYFNSALLTQRFFVIIEGQVEIKQSNPETGREATLDMLYAGDCFDLIVLLDDQPHDVIVSPLTTVKLLSVKLETMRQWLWTYPEFNKQFMPYLAQKMREKEELASSLILHNVATRLSRVILKHINKIKFYISGKEDEQQHIVNGLNDDTLARMSGTVRQIVNKQLQLWKKDGTIDKKRNQLIIKDLEALEEEAKYTQTLSNAPFTNSQPRNKS</sequence>
<dbReference type="InterPro" id="IPR014710">
    <property type="entry name" value="RmlC-like_jellyroll"/>
</dbReference>
<feature type="domain" description="Cyclic nucleotide-binding" evidence="4">
    <location>
        <begin position="58"/>
        <end position="142"/>
    </location>
</feature>
<organism evidence="5 6">
    <name type="scientific">Paraglaciecola arctica BSs20135</name>
    <dbReference type="NCBI Taxonomy" id="493475"/>
    <lineage>
        <taxon>Bacteria</taxon>
        <taxon>Pseudomonadati</taxon>
        <taxon>Pseudomonadota</taxon>
        <taxon>Gammaproteobacteria</taxon>
        <taxon>Alteromonadales</taxon>
        <taxon>Alteromonadaceae</taxon>
        <taxon>Paraglaciecola</taxon>
    </lineage>
</organism>
<evidence type="ECO:0000256" key="2">
    <source>
        <dbReference type="ARBA" id="ARBA00023125"/>
    </source>
</evidence>
<dbReference type="Proteomes" id="UP000006327">
    <property type="component" value="Unassembled WGS sequence"/>
</dbReference>
<evidence type="ECO:0000256" key="1">
    <source>
        <dbReference type="ARBA" id="ARBA00023015"/>
    </source>
</evidence>
<dbReference type="InterPro" id="IPR036388">
    <property type="entry name" value="WH-like_DNA-bd_sf"/>
</dbReference>
<keyword evidence="6" id="KW-1185">Reference proteome</keyword>
<dbReference type="STRING" id="493475.GARC_4233"/>
<dbReference type="InterPro" id="IPR036390">
    <property type="entry name" value="WH_DNA-bd_sf"/>
</dbReference>
<evidence type="ECO:0000313" key="6">
    <source>
        <dbReference type="Proteomes" id="UP000006327"/>
    </source>
</evidence>
<gene>
    <name evidence="5" type="ORF">GARC_4233</name>
</gene>
<protein>
    <recommendedName>
        <fullName evidence="4">Cyclic nucleotide-binding domain-containing protein</fullName>
    </recommendedName>
</protein>
<keyword evidence="1" id="KW-0805">Transcription regulation</keyword>
<evidence type="ECO:0000313" key="5">
    <source>
        <dbReference type="EMBL" id="GAC21175.1"/>
    </source>
</evidence>
<dbReference type="eggNOG" id="COG0664">
    <property type="taxonomic scope" value="Bacteria"/>
</dbReference>
<dbReference type="InterPro" id="IPR012318">
    <property type="entry name" value="HTH_CRP"/>
</dbReference>
<keyword evidence="2" id="KW-0238">DNA-binding</keyword>
<dbReference type="Gene3D" id="2.60.120.10">
    <property type="entry name" value="Jelly Rolls"/>
    <property type="match status" value="1"/>
</dbReference>
<dbReference type="SUPFAM" id="SSF46785">
    <property type="entry name" value="Winged helix' DNA-binding domain"/>
    <property type="match status" value="1"/>
</dbReference>
<dbReference type="Gene3D" id="1.10.10.10">
    <property type="entry name" value="Winged helix-like DNA-binding domain superfamily/Winged helix DNA-binding domain"/>
    <property type="match status" value="1"/>
</dbReference>
<dbReference type="GO" id="GO:0005829">
    <property type="term" value="C:cytosol"/>
    <property type="evidence" value="ECO:0007669"/>
    <property type="project" value="TreeGrafter"/>
</dbReference>
<dbReference type="GO" id="GO:0003700">
    <property type="term" value="F:DNA-binding transcription factor activity"/>
    <property type="evidence" value="ECO:0007669"/>
    <property type="project" value="TreeGrafter"/>
</dbReference>
<dbReference type="CDD" id="cd00038">
    <property type="entry name" value="CAP_ED"/>
    <property type="match status" value="1"/>
</dbReference>
<proteinExistence type="predicted"/>
<dbReference type="InterPro" id="IPR018490">
    <property type="entry name" value="cNMP-bd_dom_sf"/>
</dbReference>
<evidence type="ECO:0000256" key="3">
    <source>
        <dbReference type="ARBA" id="ARBA00023163"/>
    </source>
</evidence>